<evidence type="ECO:0000256" key="5">
    <source>
        <dbReference type="ARBA" id="ARBA00022645"/>
    </source>
</evidence>
<dbReference type="InterPro" id="IPR037532">
    <property type="entry name" value="FtsI_transpept"/>
</dbReference>
<dbReference type="GO" id="GO:0043093">
    <property type="term" value="P:FtsZ-dependent cytokinesis"/>
    <property type="evidence" value="ECO:0007669"/>
    <property type="project" value="UniProtKB-UniRule"/>
</dbReference>
<keyword evidence="8 16" id="KW-0378">Hydrolase</keyword>
<dbReference type="SUPFAM" id="SSF56601">
    <property type="entry name" value="beta-lactamase/transpeptidase-like"/>
    <property type="match status" value="1"/>
</dbReference>
<evidence type="ECO:0000259" key="18">
    <source>
        <dbReference type="Pfam" id="PF03717"/>
    </source>
</evidence>
<keyword evidence="9 16" id="KW-0133">Cell shape</keyword>
<dbReference type="Gene3D" id="3.30.450.330">
    <property type="match status" value="1"/>
</dbReference>
<evidence type="ECO:0000256" key="15">
    <source>
        <dbReference type="ARBA" id="ARBA00023316"/>
    </source>
</evidence>
<evidence type="ECO:0000256" key="1">
    <source>
        <dbReference type="ARBA" id="ARBA00004370"/>
    </source>
</evidence>
<dbReference type="PANTHER" id="PTHR30627:SF1">
    <property type="entry name" value="PEPTIDOGLYCAN D,D-TRANSPEPTIDASE FTSI"/>
    <property type="match status" value="1"/>
</dbReference>
<feature type="domain" description="Penicillin-binding protein transpeptidase" evidence="17">
    <location>
        <begin position="247"/>
        <end position="543"/>
    </location>
</feature>
<evidence type="ECO:0000313" key="20">
    <source>
        <dbReference type="Proteomes" id="UP000250079"/>
    </source>
</evidence>
<dbReference type="EC" id="3.4.16.4" evidence="16"/>
<comment type="subcellular location">
    <subcellularLocation>
        <location evidence="1">Membrane</location>
    </subcellularLocation>
</comment>
<dbReference type="GO" id="GO:0071555">
    <property type="term" value="P:cell wall organization"/>
    <property type="evidence" value="ECO:0007669"/>
    <property type="project" value="UniProtKB-KW"/>
</dbReference>
<evidence type="ECO:0000256" key="14">
    <source>
        <dbReference type="ARBA" id="ARBA00023306"/>
    </source>
</evidence>
<dbReference type="Pfam" id="PF03717">
    <property type="entry name" value="PBP_dimer"/>
    <property type="match status" value="1"/>
</dbReference>
<dbReference type="Pfam" id="PF00905">
    <property type="entry name" value="Transpeptidase"/>
    <property type="match status" value="1"/>
</dbReference>
<evidence type="ECO:0000256" key="3">
    <source>
        <dbReference type="ARBA" id="ARBA00022519"/>
    </source>
</evidence>
<dbReference type="Proteomes" id="UP000250079">
    <property type="component" value="Chromosome"/>
</dbReference>
<proteinExistence type="inferred from homology"/>
<evidence type="ECO:0000313" key="19">
    <source>
        <dbReference type="EMBL" id="ASJ75893.1"/>
    </source>
</evidence>
<gene>
    <name evidence="16 19" type="primary">ftsI</name>
    <name evidence="19" type="ORF">IMCC3135_29210</name>
</gene>
<evidence type="ECO:0000256" key="11">
    <source>
        <dbReference type="ARBA" id="ARBA00022989"/>
    </source>
</evidence>
<evidence type="ECO:0000259" key="17">
    <source>
        <dbReference type="Pfam" id="PF00905"/>
    </source>
</evidence>
<evidence type="ECO:0000256" key="9">
    <source>
        <dbReference type="ARBA" id="ARBA00022960"/>
    </source>
</evidence>
<evidence type="ECO:0000256" key="2">
    <source>
        <dbReference type="ARBA" id="ARBA00022475"/>
    </source>
</evidence>
<keyword evidence="11 16" id="KW-1133">Transmembrane helix</keyword>
<keyword evidence="19" id="KW-0328">Glycosyltransferase</keyword>
<comment type="function">
    <text evidence="16">Catalyzes cross-linking of the peptidoglycan cell wall at the division septum.</text>
</comment>
<name>A0A2Z2NXB7_9GAMM</name>
<dbReference type="GO" id="GO:0008955">
    <property type="term" value="F:peptidoglycan glycosyltransferase activity"/>
    <property type="evidence" value="ECO:0007669"/>
    <property type="project" value="InterPro"/>
</dbReference>
<feature type="active site" description="Acyl-ester intermediate" evidence="16">
    <location>
        <position position="294"/>
    </location>
</feature>
<dbReference type="PANTHER" id="PTHR30627">
    <property type="entry name" value="PEPTIDOGLYCAN D,D-TRANSPEPTIDASE"/>
    <property type="match status" value="1"/>
</dbReference>
<dbReference type="GO" id="GO:0008658">
    <property type="term" value="F:penicillin binding"/>
    <property type="evidence" value="ECO:0007669"/>
    <property type="project" value="InterPro"/>
</dbReference>
<organism evidence="19 20">
    <name type="scientific">Granulosicoccus antarcticus IMCC3135</name>
    <dbReference type="NCBI Taxonomy" id="1192854"/>
    <lineage>
        <taxon>Bacteria</taxon>
        <taxon>Pseudomonadati</taxon>
        <taxon>Pseudomonadota</taxon>
        <taxon>Gammaproteobacteria</taxon>
        <taxon>Chromatiales</taxon>
        <taxon>Granulosicoccaceae</taxon>
        <taxon>Granulosicoccus</taxon>
    </lineage>
</organism>
<keyword evidence="10 16" id="KW-0573">Peptidoglycan synthesis</keyword>
<keyword evidence="5 16" id="KW-0121">Carboxypeptidase</keyword>
<dbReference type="GO" id="GO:0009002">
    <property type="term" value="F:serine-type D-Ala-D-Ala carboxypeptidase activity"/>
    <property type="evidence" value="ECO:0007669"/>
    <property type="project" value="UniProtKB-UniRule"/>
</dbReference>
<keyword evidence="20" id="KW-1185">Reference proteome</keyword>
<dbReference type="GO" id="GO:0006508">
    <property type="term" value="P:proteolysis"/>
    <property type="evidence" value="ECO:0007669"/>
    <property type="project" value="UniProtKB-KW"/>
</dbReference>
<evidence type="ECO:0000256" key="7">
    <source>
        <dbReference type="ARBA" id="ARBA00022692"/>
    </source>
</evidence>
<dbReference type="InterPro" id="IPR001460">
    <property type="entry name" value="PCN-bd_Tpept"/>
</dbReference>
<dbReference type="GO" id="GO:0005886">
    <property type="term" value="C:plasma membrane"/>
    <property type="evidence" value="ECO:0007669"/>
    <property type="project" value="UniProtKB-UniRule"/>
</dbReference>
<comment type="similarity">
    <text evidence="16">Belongs to the transpeptidase family. FtsI subfamily.</text>
</comment>
<feature type="domain" description="Penicillin-binding protein dimerisation" evidence="18">
    <location>
        <begin position="56"/>
        <end position="205"/>
    </location>
</feature>
<keyword evidence="15 16" id="KW-0961">Cell wall biogenesis/degradation</keyword>
<keyword evidence="2 16" id="KW-1003">Cell membrane</keyword>
<sequence length="575" mass="62667">MEKAQTSDWSRRRGLVLGGFACLAIALISRAVYVQVIHEDFYLNQGQQRQIRTVEIPASRGDLVDRNGDPLAISAPIPSLFGNPKDMATQPERIREVAELLGVDAAKLVKRIATDADRGRVFTYLKRQVDPEVVDKVLALDVKGVEVMSEYRRYYPSAGAASHVIGFTGIDENGREGLEMAYDNWLSGETGQRRIIKDRNGREIAGMDVIKPSVAGKDLRLSIDRQLQYFANRALQEAVSKNDAESGSVVIMDVKTGEIMAMANYPTYNPNDLADRVGGRQRNRSLTDVFEPGSTMKPFTIAAALDSGKFKPDDIINTSPGRYQIGKYVISDDGKDNGWLDLTGIVTKSSNVGISRVARQLEPEQMWSVLDSFGFGRSPGSEFPGEVAGYFNHPSLWHHIEQASISFGYGISVTALQLVRAYATLANGGVMQPVSFLAQTEVPQGQRVIDETIANDVVRMLEAVVEDGSGKQAHIPGYRVAGKTGTSHKSQEGGYAEDRYVSVFAGFAPVSDPRFAAVVVVHDPKAGTHFGGTVAAPVFADVMSHGMRLGGIEPDDLDGQREQVSVQVIQQGERS</sequence>
<dbReference type="KEGG" id="gai:IMCC3135_29210"/>
<dbReference type="GO" id="GO:0009252">
    <property type="term" value="P:peptidoglycan biosynthetic process"/>
    <property type="evidence" value="ECO:0007669"/>
    <property type="project" value="UniProtKB-UniRule"/>
</dbReference>
<reference evidence="19 20" key="1">
    <citation type="submission" date="2016-12" db="EMBL/GenBank/DDBJ databases">
        <authorList>
            <person name="Song W.-J."/>
            <person name="Kurnit D.M."/>
        </authorList>
    </citation>
    <scope>NUCLEOTIDE SEQUENCE [LARGE SCALE GENOMIC DNA]</scope>
    <source>
        <strain evidence="19 20">IMCC3135</strain>
    </source>
</reference>
<dbReference type="InterPro" id="IPR036138">
    <property type="entry name" value="PBP_dimer_sf"/>
</dbReference>
<comment type="pathway">
    <text evidence="16">Cell wall biogenesis; peptidoglycan biosynthesis.</text>
</comment>
<dbReference type="InterPro" id="IPR005311">
    <property type="entry name" value="PBP_dimer"/>
</dbReference>
<protein>
    <recommendedName>
        <fullName evidence="16">Peptidoglycan D,D-transpeptidase FtsI</fullName>
        <ecNumber evidence="16">3.4.16.4</ecNumber>
    </recommendedName>
    <alternativeName>
        <fullName evidence="16">Penicillin-binding protein 3</fullName>
        <shortName evidence="16">PBP-3</shortName>
    </alternativeName>
</protein>
<comment type="catalytic activity">
    <reaction evidence="16">
        <text>Preferential cleavage: (Ac)2-L-Lys-D-Ala-|-D-Ala. Also transpeptidation of peptidyl-alanyl moieties that are N-acyl substituents of D-alanine.</text>
        <dbReference type="EC" id="3.4.16.4"/>
    </reaction>
</comment>
<dbReference type="Gene3D" id="3.40.710.10">
    <property type="entry name" value="DD-peptidase/beta-lactamase superfamily"/>
    <property type="match status" value="1"/>
</dbReference>
<keyword evidence="7 16" id="KW-0812">Transmembrane</keyword>
<keyword evidence="19" id="KW-0808">Transferase</keyword>
<keyword evidence="3 16" id="KW-0997">Cell inner membrane</keyword>
<dbReference type="Gene3D" id="1.10.150.770">
    <property type="match status" value="1"/>
</dbReference>
<dbReference type="EMBL" id="CP018632">
    <property type="protein sequence ID" value="ASJ75893.1"/>
    <property type="molecule type" value="Genomic_DNA"/>
</dbReference>
<evidence type="ECO:0000256" key="6">
    <source>
        <dbReference type="ARBA" id="ARBA00022670"/>
    </source>
</evidence>
<evidence type="ECO:0000256" key="16">
    <source>
        <dbReference type="HAMAP-Rule" id="MF_02080"/>
    </source>
</evidence>
<dbReference type="GO" id="GO:0008360">
    <property type="term" value="P:regulation of cell shape"/>
    <property type="evidence" value="ECO:0007669"/>
    <property type="project" value="UniProtKB-KW"/>
</dbReference>
<evidence type="ECO:0000256" key="13">
    <source>
        <dbReference type="ARBA" id="ARBA00023210"/>
    </source>
</evidence>
<evidence type="ECO:0000256" key="10">
    <source>
        <dbReference type="ARBA" id="ARBA00022984"/>
    </source>
</evidence>
<dbReference type="InterPro" id="IPR012338">
    <property type="entry name" value="Beta-lactam/transpept-like"/>
</dbReference>
<dbReference type="AlphaFoldDB" id="A0A2Z2NXB7"/>
<evidence type="ECO:0000256" key="8">
    <source>
        <dbReference type="ARBA" id="ARBA00022801"/>
    </source>
</evidence>
<evidence type="ECO:0000256" key="12">
    <source>
        <dbReference type="ARBA" id="ARBA00023136"/>
    </source>
</evidence>
<dbReference type="HAMAP" id="MF_02080">
    <property type="entry name" value="FtsI_transpept"/>
    <property type="match status" value="1"/>
</dbReference>
<dbReference type="Gene3D" id="3.90.1310.10">
    <property type="entry name" value="Penicillin-binding protein 2a (Domain 2)"/>
    <property type="match status" value="1"/>
</dbReference>
<dbReference type="UniPathway" id="UPA00219"/>
<keyword evidence="4 16" id="KW-0132">Cell division</keyword>
<keyword evidence="12 16" id="KW-0472">Membrane</keyword>
<dbReference type="SUPFAM" id="SSF56519">
    <property type="entry name" value="Penicillin binding protein dimerisation domain"/>
    <property type="match status" value="1"/>
</dbReference>
<evidence type="ECO:0000256" key="4">
    <source>
        <dbReference type="ARBA" id="ARBA00022618"/>
    </source>
</evidence>
<keyword evidence="13 16" id="KW-0717">Septation</keyword>
<dbReference type="GO" id="GO:0000917">
    <property type="term" value="P:division septum assembly"/>
    <property type="evidence" value="ECO:0007669"/>
    <property type="project" value="UniProtKB-KW"/>
</dbReference>
<dbReference type="InterPro" id="IPR050515">
    <property type="entry name" value="Beta-lactam/transpept"/>
</dbReference>
<keyword evidence="14 16" id="KW-0131">Cell cycle</keyword>
<keyword evidence="6 16" id="KW-0645">Protease</keyword>
<accession>A0A2Z2NXB7</accession>